<dbReference type="PANTHER" id="PTHR33434:SF2">
    <property type="entry name" value="FATTY ACID-BINDING PROTEIN TM_1468"/>
    <property type="match status" value="1"/>
</dbReference>
<dbReference type="InterPro" id="IPR050270">
    <property type="entry name" value="DegV_domain_contain"/>
</dbReference>
<comment type="function">
    <text evidence="1">May bind long-chain fatty acids, such as palmitate, and may play a role in lipid transport or fatty acid metabolism.</text>
</comment>
<reference evidence="3 4" key="1">
    <citation type="submission" date="2017-12" db="EMBL/GenBank/DDBJ databases">
        <title>Genomics of Macrococcus caseolyticus.</title>
        <authorList>
            <person name="MacFadyen A.C."/>
            <person name="Paterson G.K."/>
        </authorList>
    </citation>
    <scope>NUCLEOTIDE SEQUENCE [LARGE SCALE GENOMIC DNA]</scope>
    <source>
        <strain evidence="3 4">5788_EF188</strain>
    </source>
</reference>
<protein>
    <submittedName>
        <fullName evidence="3">DegV family protein</fullName>
    </submittedName>
</protein>
<dbReference type="Pfam" id="PF02645">
    <property type="entry name" value="DegV"/>
    <property type="match status" value="1"/>
</dbReference>
<accession>A0A2N0VSD4</accession>
<dbReference type="RefSeq" id="WP_012656406.1">
    <property type="nucleotide sequence ID" value="NZ_CABFNV010000003.1"/>
</dbReference>
<gene>
    <name evidence="3" type="ORF">CW686_00435</name>
</gene>
<sequence>MKTAIITDSTSYLSQEMIDRYDIRVISLNVIFKDQVFVEAEYAPTQFYERMRSEKQLPTTSQPTTGEYITLLEQLKTDGYTDCIAIHLSSGISGTYQNAITAGEMVEGINMYAFDSEIACMVAGMYTLRAAELKDVLSPEQIIEELKLIRADSKAYFLVDDLKNLQKGGRLNGAQAIIGSMLQVKPILHFEDKVIVPYDKVRTKKKAVQFVQNKIKQEVAAPATIVVIHANAEEEADVIIQHFKSHFPEADVIKSYFGPVIGTHLGEKALGVGYVHHKFEFFQ</sequence>
<comment type="caution">
    <text evidence="3">The sequence shown here is derived from an EMBL/GenBank/DDBJ whole genome shotgun (WGS) entry which is preliminary data.</text>
</comment>
<proteinExistence type="predicted"/>
<dbReference type="Proteomes" id="UP000233482">
    <property type="component" value="Unassembled WGS sequence"/>
</dbReference>
<dbReference type="GO" id="GO:0008289">
    <property type="term" value="F:lipid binding"/>
    <property type="evidence" value="ECO:0007669"/>
    <property type="project" value="UniProtKB-KW"/>
</dbReference>
<dbReference type="OMA" id="VYPFDSE"/>
<name>A0A2N0VSD4_9STAP</name>
<evidence type="ECO:0000313" key="3">
    <source>
        <dbReference type="EMBL" id="PKE27295.1"/>
    </source>
</evidence>
<evidence type="ECO:0000313" key="4">
    <source>
        <dbReference type="Proteomes" id="UP000233482"/>
    </source>
</evidence>
<dbReference type="EMBL" id="PIXC01000001">
    <property type="protein sequence ID" value="PKE27295.1"/>
    <property type="molecule type" value="Genomic_DNA"/>
</dbReference>
<dbReference type="NCBIfam" id="TIGR00762">
    <property type="entry name" value="DegV"/>
    <property type="match status" value="1"/>
</dbReference>
<dbReference type="Gene3D" id="3.30.1180.10">
    <property type="match status" value="1"/>
</dbReference>
<organism evidence="3 4">
    <name type="scientific">Macrococcoides caseolyticum</name>
    <dbReference type="NCBI Taxonomy" id="69966"/>
    <lineage>
        <taxon>Bacteria</taxon>
        <taxon>Bacillati</taxon>
        <taxon>Bacillota</taxon>
        <taxon>Bacilli</taxon>
        <taxon>Bacillales</taxon>
        <taxon>Staphylococcaceae</taxon>
        <taxon>Macrococcoides</taxon>
    </lineage>
</organism>
<dbReference type="PROSITE" id="PS51482">
    <property type="entry name" value="DEGV"/>
    <property type="match status" value="1"/>
</dbReference>
<evidence type="ECO:0000256" key="2">
    <source>
        <dbReference type="ARBA" id="ARBA00023121"/>
    </source>
</evidence>
<dbReference type="Gene3D" id="3.40.50.10170">
    <property type="match status" value="1"/>
</dbReference>
<dbReference type="InterPro" id="IPR003797">
    <property type="entry name" value="DegV"/>
</dbReference>
<evidence type="ECO:0000256" key="1">
    <source>
        <dbReference type="ARBA" id="ARBA00003238"/>
    </source>
</evidence>
<dbReference type="PANTHER" id="PTHR33434">
    <property type="entry name" value="DEGV DOMAIN-CONTAINING PROTEIN DR_1986-RELATED"/>
    <property type="match status" value="1"/>
</dbReference>
<dbReference type="AlphaFoldDB" id="A0A2N0VSD4"/>
<dbReference type="InterPro" id="IPR043168">
    <property type="entry name" value="DegV_C"/>
</dbReference>
<dbReference type="GeneID" id="61129703"/>
<keyword evidence="2" id="KW-0446">Lipid-binding</keyword>
<dbReference type="SUPFAM" id="SSF82549">
    <property type="entry name" value="DAK1/DegV-like"/>
    <property type="match status" value="1"/>
</dbReference>